<sequence length="97" mass="10958">MVFGSFLSILELGGCKWVFLIKCHSDGSIERYKALLVAMGFHQRMGIDYTETFSLVVNPATIRTVLNLAVSLGWSLRQLDVKNVFLHGFLQEDVYMA</sequence>
<dbReference type="EMBL" id="JAJFAZ020000001">
    <property type="protein sequence ID" value="KAI5349054.1"/>
    <property type="molecule type" value="Genomic_DNA"/>
</dbReference>
<dbReference type="InterPro" id="IPR013103">
    <property type="entry name" value="RVT_2"/>
</dbReference>
<accession>A0AAD4WUJ1</accession>
<dbReference type="Pfam" id="PF07727">
    <property type="entry name" value="RVT_2"/>
    <property type="match status" value="1"/>
</dbReference>
<evidence type="ECO:0000313" key="2">
    <source>
        <dbReference type="EMBL" id="KAI5349054.1"/>
    </source>
</evidence>
<keyword evidence="3" id="KW-1185">Reference proteome</keyword>
<dbReference type="Proteomes" id="UP001054821">
    <property type="component" value="Chromosome 1"/>
</dbReference>
<name>A0AAD4WUJ1_PRUDU</name>
<evidence type="ECO:0000313" key="3">
    <source>
        <dbReference type="Proteomes" id="UP001054821"/>
    </source>
</evidence>
<comment type="caution">
    <text evidence="2">The sequence shown here is derived from an EMBL/GenBank/DDBJ whole genome shotgun (WGS) entry which is preliminary data.</text>
</comment>
<evidence type="ECO:0000259" key="1">
    <source>
        <dbReference type="Pfam" id="PF07727"/>
    </source>
</evidence>
<reference evidence="2 3" key="1">
    <citation type="journal article" date="2022" name="G3 (Bethesda)">
        <title>Whole-genome sequence and methylome profiling of the almond [Prunus dulcis (Mill.) D.A. Webb] cultivar 'Nonpareil'.</title>
        <authorList>
            <person name="D'Amico-Willman K.M."/>
            <person name="Ouma W.Z."/>
            <person name="Meulia T."/>
            <person name="Sideli G.M."/>
            <person name="Gradziel T.M."/>
            <person name="Fresnedo-Ramirez J."/>
        </authorList>
    </citation>
    <scope>NUCLEOTIDE SEQUENCE [LARGE SCALE GENOMIC DNA]</scope>
    <source>
        <strain evidence="2">Clone GOH B32 T37-40</strain>
    </source>
</reference>
<feature type="domain" description="Reverse transcriptase Ty1/copia-type" evidence="1">
    <location>
        <begin position="14"/>
        <end position="96"/>
    </location>
</feature>
<gene>
    <name evidence="2" type="ORF">L3X38_001941</name>
</gene>
<proteinExistence type="predicted"/>
<organism evidence="2 3">
    <name type="scientific">Prunus dulcis</name>
    <name type="common">Almond</name>
    <name type="synonym">Amygdalus dulcis</name>
    <dbReference type="NCBI Taxonomy" id="3755"/>
    <lineage>
        <taxon>Eukaryota</taxon>
        <taxon>Viridiplantae</taxon>
        <taxon>Streptophyta</taxon>
        <taxon>Embryophyta</taxon>
        <taxon>Tracheophyta</taxon>
        <taxon>Spermatophyta</taxon>
        <taxon>Magnoliopsida</taxon>
        <taxon>eudicotyledons</taxon>
        <taxon>Gunneridae</taxon>
        <taxon>Pentapetalae</taxon>
        <taxon>rosids</taxon>
        <taxon>fabids</taxon>
        <taxon>Rosales</taxon>
        <taxon>Rosaceae</taxon>
        <taxon>Amygdaloideae</taxon>
        <taxon>Amygdaleae</taxon>
        <taxon>Prunus</taxon>
    </lineage>
</organism>
<protein>
    <recommendedName>
        <fullName evidence="1">Reverse transcriptase Ty1/copia-type domain-containing protein</fullName>
    </recommendedName>
</protein>
<dbReference type="AlphaFoldDB" id="A0AAD4WUJ1"/>